<organism evidence="8 9">
    <name type="scientific">Aminobacter carboxidus</name>
    <dbReference type="NCBI Taxonomy" id="376165"/>
    <lineage>
        <taxon>Bacteria</taxon>
        <taxon>Pseudomonadati</taxon>
        <taxon>Pseudomonadota</taxon>
        <taxon>Alphaproteobacteria</taxon>
        <taxon>Hyphomicrobiales</taxon>
        <taxon>Phyllobacteriaceae</taxon>
        <taxon>Aminobacter</taxon>
    </lineage>
</organism>
<keyword evidence="6" id="KW-0732">Signal</keyword>
<dbReference type="InterPro" id="IPR036737">
    <property type="entry name" value="OmpA-like_sf"/>
</dbReference>
<keyword evidence="2 4" id="KW-0472">Membrane</keyword>
<dbReference type="Gene3D" id="3.30.1330.60">
    <property type="entry name" value="OmpA-like domain"/>
    <property type="match status" value="1"/>
</dbReference>
<evidence type="ECO:0000256" key="1">
    <source>
        <dbReference type="ARBA" id="ARBA00004442"/>
    </source>
</evidence>
<dbReference type="PANTHER" id="PTHR30329">
    <property type="entry name" value="STATOR ELEMENT OF FLAGELLAR MOTOR COMPLEX"/>
    <property type="match status" value="1"/>
</dbReference>
<dbReference type="SUPFAM" id="SSF103088">
    <property type="entry name" value="OmpA-like"/>
    <property type="match status" value="1"/>
</dbReference>
<feature type="signal peptide" evidence="6">
    <location>
        <begin position="1"/>
        <end position="19"/>
    </location>
</feature>
<protein>
    <submittedName>
        <fullName evidence="8">Outer membrane protein OmpA-like peptidoglycan-associated protein</fullName>
    </submittedName>
</protein>
<dbReference type="RefSeq" id="WP_184772128.1">
    <property type="nucleotide sequence ID" value="NZ_JACHGI010000014.1"/>
</dbReference>
<dbReference type="CDD" id="cd07185">
    <property type="entry name" value="OmpA_C-like"/>
    <property type="match status" value="1"/>
</dbReference>
<dbReference type="PANTHER" id="PTHR30329:SF21">
    <property type="entry name" value="LIPOPROTEIN YIAD-RELATED"/>
    <property type="match status" value="1"/>
</dbReference>
<keyword evidence="3" id="KW-0998">Cell outer membrane</keyword>
<feature type="compositionally biased region" description="Basic and acidic residues" evidence="5">
    <location>
        <begin position="195"/>
        <end position="205"/>
    </location>
</feature>
<name>A0A8E1WHK7_9HYPH</name>
<dbReference type="EMBL" id="JACHGI010000014">
    <property type="protein sequence ID" value="MBB6469066.1"/>
    <property type="molecule type" value="Genomic_DNA"/>
</dbReference>
<feature type="domain" description="OmpA-like" evidence="7">
    <location>
        <begin position="90"/>
        <end position="212"/>
    </location>
</feature>
<evidence type="ECO:0000313" key="9">
    <source>
        <dbReference type="Proteomes" id="UP000532373"/>
    </source>
</evidence>
<feature type="region of interest" description="Disordered" evidence="5">
    <location>
        <begin position="173"/>
        <end position="212"/>
    </location>
</feature>
<dbReference type="PROSITE" id="PS51123">
    <property type="entry name" value="OMPA_2"/>
    <property type="match status" value="1"/>
</dbReference>
<evidence type="ECO:0000256" key="3">
    <source>
        <dbReference type="ARBA" id="ARBA00023237"/>
    </source>
</evidence>
<evidence type="ECO:0000256" key="6">
    <source>
        <dbReference type="SAM" id="SignalP"/>
    </source>
</evidence>
<dbReference type="GO" id="GO:0009279">
    <property type="term" value="C:cell outer membrane"/>
    <property type="evidence" value="ECO:0007669"/>
    <property type="project" value="UniProtKB-SubCell"/>
</dbReference>
<evidence type="ECO:0000259" key="7">
    <source>
        <dbReference type="PROSITE" id="PS51123"/>
    </source>
</evidence>
<dbReference type="Pfam" id="PF00691">
    <property type="entry name" value="OmpA"/>
    <property type="match status" value="1"/>
</dbReference>
<dbReference type="AlphaFoldDB" id="A0A8E1WHK7"/>
<reference evidence="8 9" key="1">
    <citation type="submission" date="2020-08" db="EMBL/GenBank/DDBJ databases">
        <title>Genomic Encyclopedia of Type Strains, Phase IV (KMG-IV): sequencing the most valuable type-strain genomes for metagenomic binning, comparative biology and taxonomic classification.</title>
        <authorList>
            <person name="Goeker M."/>
        </authorList>
    </citation>
    <scope>NUCLEOTIDE SEQUENCE [LARGE SCALE GENOMIC DNA]</scope>
    <source>
        <strain evidence="8 9">DSM 17454</strain>
    </source>
</reference>
<evidence type="ECO:0000256" key="5">
    <source>
        <dbReference type="SAM" id="MobiDB-lite"/>
    </source>
</evidence>
<accession>A0A8E1WHK7</accession>
<sequence>MKRCATAALALVLPSFAHAYTLTVGAGPMDDQPSRFAEIDIGGSRFTEQQGTSTAKAAGETSTFGLKDMDSDTRLRTEDTLSQLGARKEGDHIIVSLPGDVLFDFDKSDIRADARPVLSKLASVLEAMPKVSVAIIGHTDSKGADDYNQRLSQDRAESVEVWLTDLGVASSFTTEGKGESSPVAPNALAAGSDNPEGRQKNRRVEFIIGGNP</sequence>
<gene>
    <name evidence="8" type="ORF">HNQ96_004955</name>
</gene>
<dbReference type="InterPro" id="IPR050330">
    <property type="entry name" value="Bact_OuterMem_StrucFunc"/>
</dbReference>
<evidence type="ECO:0000313" key="8">
    <source>
        <dbReference type="EMBL" id="MBB6469066.1"/>
    </source>
</evidence>
<dbReference type="InterPro" id="IPR006664">
    <property type="entry name" value="OMP_bac"/>
</dbReference>
<dbReference type="Proteomes" id="UP000532373">
    <property type="component" value="Unassembled WGS sequence"/>
</dbReference>
<proteinExistence type="predicted"/>
<dbReference type="InterPro" id="IPR006665">
    <property type="entry name" value="OmpA-like"/>
</dbReference>
<evidence type="ECO:0000256" key="2">
    <source>
        <dbReference type="ARBA" id="ARBA00023136"/>
    </source>
</evidence>
<comment type="subcellular location">
    <subcellularLocation>
        <location evidence="1">Cell outer membrane</location>
    </subcellularLocation>
</comment>
<dbReference type="PRINTS" id="PR01021">
    <property type="entry name" value="OMPADOMAIN"/>
</dbReference>
<evidence type="ECO:0000256" key="4">
    <source>
        <dbReference type="PROSITE-ProRule" id="PRU00473"/>
    </source>
</evidence>
<comment type="caution">
    <text evidence="8">The sequence shown here is derived from an EMBL/GenBank/DDBJ whole genome shotgun (WGS) entry which is preliminary data.</text>
</comment>
<feature type="chain" id="PRO_5034737730" evidence="6">
    <location>
        <begin position="20"/>
        <end position="212"/>
    </location>
</feature>